<dbReference type="InterPro" id="IPR019956">
    <property type="entry name" value="Ubiquitin_dom"/>
</dbReference>
<dbReference type="Pfam" id="PF00240">
    <property type="entry name" value="ubiquitin"/>
    <property type="match status" value="2"/>
</dbReference>
<evidence type="ECO:0000313" key="2">
    <source>
        <dbReference type="EMBL" id="EME77815.1"/>
    </source>
</evidence>
<gene>
    <name evidence="2" type="ORF">MYCFIDRAFT_63791</name>
</gene>
<protein>
    <recommendedName>
        <fullName evidence="1">Ubiquitin-like domain-containing protein</fullName>
    </recommendedName>
</protein>
<sequence length="152" mass="16891">MPISVKTLTGKTISLVVRPSDLVSTVKAQIHSKEEIPPERQRLICSGRQLENIRSLASYNIGRDSTLHLLLGVGNNKMEIYVKTLTGKTLTLETSTHATVDELKLQIQEITGVPPDQMRLIFAGRQLEEGRSMADHGIQQKSTVHLVLRLRG</sequence>
<dbReference type="InterPro" id="IPR029071">
    <property type="entry name" value="Ubiquitin-like_domsf"/>
</dbReference>
<dbReference type="eggNOG" id="KOG0001">
    <property type="taxonomic scope" value="Eukaryota"/>
</dbReference>
<dbReference type="PROSITE" id="PS50053">
    <property type="entry name" value="UBIQUITIN_2"/>
    <property type="match status" value="2"/>
</dbReference>
<dbReference type="SMART" id="SM00213">
    <property type="entry name" value="UBQ"/>
    <property type="match status" value="2"/>
</dbReference>
<dbReference type="PANTHER" id="PTHR10666">
    <property type="entry name" value="UBIQUITIN"/>
    <property type="match status" value="1"/>
</dbReference>
<organism evidence="2 3">
    <name type="scientific">Pseudocercospora fijiensis (strain CIRAD86)</name>
    <name type="common">Black leaf streak disease fungus</name>
    <name type="synonym">Mycosphaerella fijiensis</name>
    <dbReference type="NCBI Taxonomy" id="383855"/>
    <lineage>
        <taxon>Eukaryota</taxon>
        <taxon>Fungi</taxon>
        <taxon>Dikarya</taxon>
        <taxon>Ascomycota</taxon>
        <taxon>Pezizomycotina</taxon>
        <taxon>Dothideomycetes</taxon>
        <taxon>Dothideomycetidae</taxon>
        <taxon>Mycosphaerellales</taxon>
        <taxon>Mycosphaerellaceae</taxon>
        <taxon>Pseudocercospora</taxon>
    </lineage>
</organism>
<feature type="domain" description="Ubiquitin-like" evidence="1">
    <location>
        <begin position="78"/>
        <end position="152"/>
    </location>
</feature>
<dbReference type="Gene3D" id="3.10.20.90">
    <property type="entry name" value="Phosphatidylinositol 3-kinase Catalytic Subunit, Chain A, domain 1"/>
    <property type="match status" value="2"/>
</dbReference>
<dbReference type="OrthoDB" id="428577at2759"/>
<proteinExistence type="predicted"/>
<accession>M2YJB5</accession>
<dbReference type="RefSeq" id="XP_007931335.1">
    <property type="nucleotide sequence ID" value="XM_007933144.1"/>
</dbReference>
<dbReference type="PRINTS" id="PR00348">
    <property type="entry name" value="UBIQUITIN"/>
</dbReference>
<dbReference type="InterPro" id="IPR000626">
    <property type="entry name" value="Ubiquitin-like_dom"/>
</dbReference>
<dbReference type="SUPFAM" id="SSF54236">
    <property type="entry name" value="Ubiquitin-like"/>
    <property type="match status" value="2"/>
</dbReference>
<dbReference type="AlphaFoldDB" id="M2YJB5"/>
<evidence type="ECO:0000313" key="3">
    <source>
        <dbReference type="Proteomes" id="UP000016932"/>
    </source>
</evidence>
<name>M2YJB5_PSEFD</name>
<reference evidence="2 3" key="1">
    <citation type="journal article" date="2012" name="PLoS Pathog.">
        <title>Diverse lifestyles and strategies of plant pathogenesis encoded in the genomes of eighteen Dothideomycetes fungi.</title>
        <authorList>
            <person name="Ohm R.A."/>
            <person name="Feau N."/>
            <person name="Henrissat B."/>
            <person name="Schoch C.L."/>
            <person name="Horwitz B.A."/>
            <person name="Barry K.W."/>
            <person name="Condon B.J."/>
            <person name="Copeland A.C."/>
            <person name="Dhillon B."/>
            <person name="Glaser F."/>
            <person name="Hesse C.N."/>
            <person name="Kosti I."/>
            <person name="LaButti K."/>
            <person name="Lindquist E.A."/>
            <person name="Lucas S."/>
            <person name="Salamov A.A."/>
            <person name="Bradshaw R.E."/>
            <person name="Ciuffetti L."/>
            <person name="Hamelin R.C."/>
            <person name="Kema G.H.J."/>
            <person name="Lawrence C."/>
            <person name="Scott J.A."/>
            <person name="Spatafora J.W."/>
            <person name="Turgeon B.G."/>
            <person name="de Wit P.J.G.M."/>
            <person name="Zhong S."/>
            <person name="Goodwin S.B."/>
            <person name="Grigoriev I.V."/>
        </authorList>
    </citation>
    <scope>NUCLEOTIDE SEQUENCE [LARGE SCALE GENOMIC DNA]</scope>
    <source>
        <strain evidence="2 3">CIRAD86</strain>
    </source>
</reference>
<dbReference type="STRING" id="383855.M2YJB5"/>
<evidence type="ECO:0000259" key="1">
    <source>
        <dbReference type="PROSITE" id="PS50053"/>
    </source>
</evidence>
<dbReference type="KEGG" id="pfj:MYCFIDRAFT_63791"/>
<dbReference type="FunFam" id="3.10.20.90:FF:000211">
    <property type="entry name" value="Polyubiquitin 9"/>
    <property type="match status" value="1"/>
</dbReference>
<dbReference type="HOGENOM" id="CLU_010412_0_0_1"/>
<dbReference type="VEuPathDB" id="FungiDB:MYCFIDRAFT_63791"/>
<dbReference type="InterPro" id="IPR050158">
    <property type="entry name" value="Ubiquitin_ubiquitin-like"/>
</dbReference>
<keyword evidence="3" id="KW-1185">Reference proteome</keyword>
<feature type="domain" description="Ubiquitin-like" evidence="1">
    <location>
        <begin position="1"/>
        <end position="71"/>
    </location>
</feature>
<dbReference type="FunFam" id="3.10.20.90:FF:000160">
    <property type="entry name" value="Polyubiquitin-C"/>
    <property type="match status" value="1"/>
</dbReference>
<dbReference type="EMBL" id="KB446564">
    <property type="protein sequence ID" value="EME77815.1"/>
    <property type="molecule type" value="Genomic_DNA"/>
</dbReference>
<dbReference type="GeneID" id="19340752"/>
<dbReference type="Proteomes" id="UP000016932">
    <property type="component" value="Unassembled WGS sequence"/>
</dbReference>